<dbReference type="PANTHER" id="PTHR38766:SF1">
    <property type="entry name" value="FLAGELLAR PROTEIN FLIO"/>
    <property type="match status" value="1"/>
</dbReference>
<dbReference type="InterPro" id="IPR022781">
    <property type="entry name" value="Flagellar_biosynth_FliO"/>
</dbReference>
<sequence length="111" mass="11678">MGSSSFVPALWFLAVLALIPLALWLLKRSPLQGLNAQGGVRVVGSTFLGPNQRLITVALGEGEARRHLLLGVTAQNIQFLQELQPGECPAAVAAPAPSFAALLARARLPKS</sequence>
<reference evidence="10" key="1">
    <citation type="submission" date="2020-12" db="EMBL/GenBank/DDBJ databases">
        <title>The genome sequence of Inhella sp. 1Y17.</title>
        <authorList>
            <person name="Liu Y."/>
        </authorList>
    </citation>
    <scope>NUCLEOTIDE SEQUENCE</scope>
    <source>
        <strain evidence="10">1Y17</strain>
    </source>
</reference>
<keyword evidence="4 9" id="KW-0812">Transmembrane</keyword>
<accession>A0A931IZG6</accession>
<keyword evidence="10" id="KW-0282">Flagellum</keyword>
<keyword evidence="6 9" id="KW-0472">Membrane</keyword>
<dbReference type="Proteomes" id="UP000613266">
    <property type="component" value="Unassembled WGS sequence"/>
</dbReference>
<protein>
    <submittedName>
        <fullName evidence="10">Flagellar biosynthetic protein FliO</fullName>
    </submittedName>
</protein>
<evidence type="ECO:0000313" key="11">
    <source>
        <dbReference type="Proteomes" id="UP000613266"/>
    </source>
</evidence>
<evidence type="ECO:0000256" key="4">
    <source>
        <dbReference type="ARBA" id="ARBA00022692"/>
    </source>
</evidence>
<keyword evidence="10" id="KW-0969">Cilium</keyword>
<dbReference type="RefSeq" id="WP_198109511.1">
    <property type="nucleotide sequence ID" value="NZ_JAEDAK010000002.1"/>
</dbReference>
<evidence type="ECO:0000256" key="6">
    <source>
        <dbReference type="ARBA" id="ARBA00023136"/>
    </source>
</evidence>
<comment type="similarity">
    <text evidence="8">Belongs to the FliO/MopB family.</text>
</comment>
<name>A0A931IZG6_9BURK</name>
<keyword evidence="3" id="KW-1003">Cell membrane</keyword>
<dbReference type="InterPro" id="IPR052205">
    <property type="entry name" value="FliO/MopB"/>
</dbReference>
<organism evidence="10 11">
    <name type="scientific">Inhella proteolytica</name>
    <dbReference type="NCBI Taxonomy" id="2795029"/>
    <lineage>
        <taxon>Bacteria</taxon>
        <taxon>Pseudomonadati</taxon>
        <taxon>Pseudomonadota</taxon>
        <taxon>Betaproteobacteria</taxon>
        <taxon>Burkholderiales</taxon>
        <taxon>Sphaerotilaceae</taxon>
        <taxon>Inhella</taxon>
    </lineage>
</organism>
<comment type="caution">
    <text evidence="10">The sequence shown here is derived from an EMBL/GenBank/DDBJ whole genome shotgun (WGS) entry which is preliminary data.</text>
</comment>
<dbReference type="GO" id="GO:0044781">
    <property type="term" value="P:bacterial-type flagellum organization"/>
    <property type="evidence" value="ECO:0007669"/>
    <property type="project" value="InterPro"/>
</dbReference>
<dbReference type="Pfam" id="PF04347">
    <property type="entry name" value="FliO"/>
    <property type="match status" value="1"/>
</dbReference>
<keyword evidence="11" id="KW-1185">Reference proteome</keyword>
<dbReference type="PANTHER" id="PTHR38766">
    <property type="entry name" value="FLAGELLAR PROTEIN FLIO"/>
    <property type="match status" value="1"/>
</dbReference>
<feature type="transmembrane region" description="Helical" evidence="9">
    <location>
        <begin position="6"/>
        <end position="26"/>
    </location>
</feature>
<evidence type="ECO:0000256" key="7">
    <source>
        <dbReference type="ARBA" id="ARBA00023143"/>
    </source>
</evidence>
<comment type="subcellular location">
    <subcellularLocation>
        <location evidence="1">Bacterial flagellum basal body</location>
    </subcellularLocation>
    <subcellularLocation>
        <location evidence="2">Cell membrane</location>
    </subcellularLocation>
</comment>
<gene>
    <name evidence="10" type="ORF">I7X39_03115</name>
</gene>
<keyword evidence="5 9" id="KW-1133">Transmembrane helix</keyword>
<evidence type="ECO:0000256" key="1">
    <source>
        <dbReference type="ARBA" id="ARBA00004117"/>
    </source>
</evidence>
<dbReference type="EMBL" id="JAEDAK010000002">
    <property type="protein sequence ID" value="MBH9575888.1"/>
    <property type="molecule type" value="Genomic_DNA"/>
</dbReference>
<evidence type="ECO:0000256" key="2">
    <source>
        <dbReference type="ARBA" id="ARBA00004236"/>
    </source>
</evidence>
<evidence type="ECO:0000313" key="10">
    <source>
        <dbReference type="EMBL" id="MBH9575888.1"/>
    </source>
</evidence>
<dbReference type="GO" id="GO:0009425">
    <property type="term" value="C:bacterial-type flagellum basal body"/>
    <property type="evidence" value="ECO:0007669"/>
    <property type="project" value="UniProtKB-SubCell"/>
</dbReference>
<proteinExistence type="inferred from homology"/>
<keyword evidence="10" id="KW-0966">Cell projection</keyword>
<evidence type="ECO:0000256" key="3">
    <source>
        <dbReference type="ARBA" id="ARBA00022475"/>
    </source>
</evidence>
<keyword evidence="7" id="KW-0975">Bacterial flagellum</keyword>
<evidence type="ECO:0000256" key="5">
    <source>
        <dbReference type="ARBA" id="ARBA00022989"/>
    </source>
</evidence>
<dbReference type="GO" id="GO:0005886">
    <property type="term" value="C:plasma membrane"/>
    <property type="evidence" value="ECO:0007669"/>
    <property type="project" value="UniProtKB-SubCell"/>
</dbReference>
<dbReference type="AlphaFoldDB" id="A0A931IZG6"/>
<evidence type="ECO:0000256" key="9">
    <source>
        <dbReference type="SAM" id="Phobius"/>
    </source>
</evidence>
<evidence type="ECO:0000256" key="8">
    <source>
        <dbReference type="ARBA" id="ARBA00037937"/>
    </source>
</evidence>